<gene>
    <name evidence="1" type="ORF">EMCG_01894</name>
</gene>
<evidence type="ECO:0000313" key="1">
    <source>
        <dbReference type="EMBL" id="KKZ63790.1"/>
    </source>
</evidence>
<name>A0A0G2I0X4_9EURO</name>
<dbReference type="OrthoDB" id="4183124at2759"/>
<dbReference type="EMBL" id="LCZI01000922">
    <property type="protein sequence ID" value="KKZ63790.1"/>
    <property type="molecule type" value="Genomic_DNA"/>
</dbReference>
<organism evidence="1 2">
    <name type="scientific">[Emmonsia] crescens</name>
    <dbReference type="NCBI Taxonomy" id="73230"/>
    <lineage>
        <taxon>Eukaryota</taxon>
        <taxon>Fungi</taxon>
        <taxon>Dikarya</taxon>
        <taxon>Ascomycota</taxon>
        <taxon>Pezizomycotina</taxon>
        <taxon>Eurotiomycetes</taxon>
        <taxon>Eurotiomycetidae</taxon>
        <taxon>Onygenales</taxon>
        <taxon>Ajellomycetaceae</taxon>
        <taxon>Emergomyces</taxon>
    </lineage>
</organism>
<sequence>MHPRRSTTLSEQHAVTIPHILVESTIFIAYPGRSYSYTHIVHHYGILLQETQIASEPMPSSPPQAISTEPMFTMHFNTYIQSQLRCLAPQLANMPLTPVTVDIGDAATIIDNYRPDVAFFTADASPNRCPGDLKVSWKWETGYRTSQVPAERKEYMQVLSQVNYYMKQHHARYRYVLSDIELVPIKRVDENGNLLVAQAIPWEAKGPECVTVLLGLWYLGMLSAANYDWQLL</sequence>
<comment type="caution">
    <text evidence="1">The sequence shown here is derived from an EMBL/GenBank/DDBJ whole genome shotgun (WGS) entry which is preliminary data.</text>
</comment>
<protein>
    <recommendedName>
        <fullName evidence="3">Fungal-type protein kinase domain-containing protein</fullName>
    </recommendedName>
</protein>
<evidence type="ECO:0000313" key="2">
    <source>
        <dbReference type="Proteomes" id="UP000034164"/>
    </source>
</evidence>
<accession>A0A0G2I0X4</accession>
<evidence type="ECO:0008006" key="3">
    <source>
        <dbReference type="Google" id="ProtNLM"/>
    </source>
</evidence>
<reference evidence="2" key="1">
    <citation type="journal article" date="2015" name="PLoS Genet.">
        <title>The dynamic genome and transcriptome of the human fungal pathogen Blastomyces and close relative Emmonsia.</title>
        <authorList>
            <person name="Munoz J.F."/>
            <person name="Gauthier G.M."/>
            <person name="Desjardins C.A."/>
            <person name="Gallo J.E."/>
            <person name="Holder J."/>
            <person name="Sullivan T.D."/>
            <person name="Marty A.J."/>
            <person name="Carmen J.C."/>
            <person name="Chen Z."/>
            <person name="Ding L."/>
            <person name="Gujja S."/>
            <person name="Magrini V."/>
            <person name="Misas E."/>
            <person name="Mitreva M."/>
            <person name="Priest M."/>
            <person name="Saif S."/>
            <person name="Whiston E.A."/>
            <person name="Young S."/>
            <person name="Zeng Q."/>
            <person name="Goldman W.E."/>
            <person name="Mardis E.R."/>
            <person name="Taylor J.W."/>
            <person name="McEwen J.G."/>
            <person name="Clay O.K."/>
            <person name="Klein B.S."/>
            <person name="Cuomo C.A."/>
        </authorList>
    </citation>
    <scope>NUCLEOTIDE SEQUENCE [LARGE SCALE GENOMIC DNA]</scope>
    <source>
        <strain evidence="2">UAMH 3008</strain>
    </source>
</reference>
<dbReference type="Proteomes" id="UP000034164">
    <property type="component" value="Unassembled WGS sequence"/>
</dbReference>
<dbReference type="VEuPathDB" id="FungiDB:EMCG_01894"/>
<dbReference type="AlphaFoldDB" id="A0A0G2I0X4"/>
<proteinExistence type="predicted"/>